<dbReference type="AlphaFoldDB" id="A0A1V9YSS0"/>
<comment type="caution">
    <text evidence="2">The sequence shown here is derived from an EMBL/GenBank/DDBJ whole genome shotgun (WGS) entry which is preliminary data.</text>
</comment>
<protein>
    <submittedName>
        <fullName evidence="2">Uncharacterized protein</fullName>
    </submittedName>
</protein>
<feature type="transmembrane region" description="Helical" evidence="1">
    <location>
        <begin position="94"/>
        <end position="113"/>
    </location>
</feature>
<proteinExistence type="predicted"/>
<keyword evidence="1" id="KW-0472">Membrane</keyword>
<feature type="transmembrane region" description="Helical" evidence="1">
    <location>
        <begin position="120"/>
        <end position="137"/>
    </location>
</feature>
<evidence type="ECO:0000313" key="2">
    <source>
        <dbReference type="EMBL" id="OQR88650.1"/>
    </source>
</evidence>
<keyword evidence="1" id="KW-1133">Transmembrane helix</keyword>
<keyword evidence="1" id="KW-0812">Transmembrane</keyword>
<evidence type="ECO:0000313" key="3">
    <source>
        <dbReference type="Proteomes" id="UP000243217"/>
    </source>
</evidence>
<dbReference type="OrthoDB" id="66462at2759"/>
<feature type="transmembrane region" description="Helical" evidence="1">
    <location>
        <begin position="171"/>
        <end position="193"/>
    </location>
</feature>
<dbReference type="EMBL" id="JNBS01003081">
    <property type="protein sequence ID" value="OQR88650.1"/>
    <property type="molecule type" value="Genomic_DNA"/>
</dbReference>
<feature type="transmembrane region" description="Helical" evidence="1">
    <location>
        <begin position="21"/>
        <end position="43"/>
    </location>
</feature>
<reference evidence="2 3" key="1">
    <citation type="journal article" date="2014" name="Genome Biol. Evol.">
        <title>The secreted proteins of Achlya hypogyna and Thraustotheca clavata identify the ancestral oomycete secretome and reveal gene acquisitions by horizontal gene transfer.</title>
        <authorList>
            <person name="Misner I."/>
            <person name="Blouin N."/>
            <person name="Leonard G."/>
            <person name="Richards T.A."/>
            <person name="Lane C.E."/>
        </authorList>
    </citation>
    <scope>NUCLEOTIDE SEQUENCE [LARGE SCALE GENOMIC DNA]</scope>
    <source>
        <strain evidence="2 3">ATCC 34112</strain>
    </source>
</reference>
<dbReference type="Proteomes" id="UP000243217">
    <property type="component" value="Unassembled WGS sequence"/>
</dbReference>
<sequence length="201" mass="22768">MSLLDTAADIISYCSASTKRIGVLVLYEIIVSVAINLIGYVYVDKVALLHSNITTPMLTPDVRFGYSPLELDELYLYMGPIARRNYIYLELFDIFQYMPAYVLLLSTLLTTAYMKLHGKVSLLAYLPFFTVICDLIENTSQIYTAYTFQERISLHDPTWLLAAYTGTTGNILKWITLIASIVILIITSIRAALYGKTYKNE</sequence>
<keyword evidence="3" id="KW-1185">Reference proteome</keyword>
<gene>
    <name evidence="2" type="ORF">THRCLA_10180</name>
</gene>
<organism evidence="2 3">
    <name type="scientific">Thraustotheca clavata</name>
    <dbReference type="NCBI Taxonomy" id="74557"/>
    <lineage>
        <taxon>Eukaryota</taxon>
        <taxon>Sar</taxon>
        <taxon>Stramenopiles</taxon>
        <taxon>Oomycota</taxon>
        <taxon>Saprolegniomycetes</taxon>
        <taxon>Saprolegniales</taxon>
        <taxon>Achlyaceae</taxon>
        <taxon>Thraustotheca</taxon>
    </lineage>
</organism>
<evidence type="ECO:0000256" key="1">
    <source>
        <dbReference type="SAM" id="Phobius"/>
    </source>
</evidence>
<accession>A0A1V9YSS0</accession>
<name>A0A1V9YSS0_9STRA</name>